<gene>
    <name evidence="9" type="ORF">B0A48_08661</name>
</gene>
<keyword evidence="4" id="KW-0805">Transcription regulation</keyword>
<keyword evidence="5" id="KW-0804">Transcription</keyword>
<dbReference type="OrthoDB" id="420422at2759"/>
<dbReference type="InterPro" id="IPR009072">
    <property type="entry name" value="Histone-fold"/>
</dbReference>
<dbReference type="InterPro" id="IPR037818">
    <property type="entry name" value="TAF8"/>
</dbReference>
<evidence type="ECO:0000256" key="1">
    <source>
        <dbReference type="ARBA" id="ARBA00004123"/>
    </source>
</evidence>
<keyword evidence="10" id="KW-1185">Reference proteome</keyword>
<proteinExistence type="inferred from homology"/>
<dbReference type="AlphaFoldDB" id="A0A1V8T3T2"/>
<comment type="subcellular location">
    <subcellularLocation>
        <location evidence="1">Nucleus</location>
    </subcellularLocation>
</comment>
<evidence type="ECO:0000256" key="6">
    <source>
        <dbReference type="ARBA" id="ARBA00023242"/>
    </source>
</evidence>
<dbReference type="InterPro" id="IPR019473">
    <property type="entry name" value="TFIID_su8_C"/>
</dbReference>
<sequence>MARTIVRRRMRHVQHLPNNTELTPQDPAVAEQQLLKSITASLTLAGFDGADSTALEMFRGLVEEYMLSILTDVREGMDAQRRATPTATDFSWALSRVGSTRSPAQLHDYMKSGLPEPISYPPLLDPSPALATAPDFSSLLQPLIERPLAYVPPHFPSLPSQHAWKSTPVFASRETDARKIREKATEEGKLAEGALRKLAAAAKASAIKADGKRRSGNALAGVGKIRGSVIVVAGKKRPAAEMMLDDLLGDIGAAKEDGDVLAIDGVQAASALNALEERVNMLMEVEEMGLDELLRELRTQTKSDDVVFNSPSLDRMADVMQDTLRQATKSTAFHPMLEINSPAPGDGLSQLLLHLVACAVLPSSHGGSHACVALFDLDGTLSASQLARQLYAGLKGVSDALDDTERDDIVASALNHVHVFRPQSLASTIATLRELPADLLHTVYASQNRRLAFIALTPASSFYWQARATEEDITFARTTNSSPPPEAAATYAQLTAALKTASLRLNSPVILTTLNMHPVPSQQSQQAYSLVRALRPSLPLPLSNLPTLKIIVQRQQVRKFPASLSVQEALREAADRLASVEDTRYAAQVNEWGMDLRTLERLSDESLGWEFGLLNAAETTAE</sequence>
<dbReference type="CDD" id="cd08049">
    <property type="entry name" value="TAF8"/>
    <property type="match status" value="1"/>
</dbReference>
<dbReference type="Pfam" id="PF07524">
    <property type="entry name" value="Bromo_TP"/>
    <property type="match status" value="1"/>
</dbReference>
<feature type="domain" description="Bromodomain associated" evidence="7">
    <location>
        <begin position="30"/>
        <end position="98"/>
    </location>
</feature>
<dbReference type="GO" id="GO:0006367">
    <property type="term" value="P:transcription initiation at RNA polymerase II promoter"/>
    <property type="evidence" value="ECO:0007669"/>
    <property type="project" value="TreeGrafter"/>
</dbReference>
<evidence type="ECO:0000256" key="5">
    <source>
        <dbReference type="ARBA" id="ARBA00023163"/>
    </source>
</evidence>
<organism evidence="9 10">
    <name type="scientific">Cryoendolithus antarcticus</name>
    <dbReference type="NCBI Taxonomy" id="1507870"/>
    <lineage>
        <taxon>Eukaryota</taxon>
        <taxon>Fungi</taxon>
        <taxon>Dikarya</taxon>
        <taxon>Ascomycota</taxon>
        <taxon>Pezizomycotina</taxon>
        <taxon>Dothideomycetes</taxon>
        <taxon>Dothideomycetidae</taxon>
        <taxon>Cladosporiales</taxon>
        <taxon>Cladosporiaceae</taxon>
        <taxon>Cryoendolithus</taxon>
    </lineage>
</organism>
<evidence type="ECO:0000256" key="2">
    <source>
        <dbReference type="ARBA" id="ARBA00008767"/>
    </source>
</evidence>
<dbReference type="InterPro" id="IPR006565">
    <property type="entry name" value="BTP"/>
</dbReference>
<evidence type="ECO:0000256" key="3">
    <source>
        <dbReference type="ARBA" id="ARBA00017307"/>
    </source>
</evidence>
<protein>
    <recommendedName>
        <fullName evidence="3">Transcription initiation factor TFIID subunit 8</fullName>
    </recommendedName>
</protein>
<dbReference type="InParanoid" id="A0A1V8T3T2"/>
<dbReference type="Pfam" id="PF10406">
    <property type="entry name" value="TAF8_C"/>
    <property type="match status" value="1"/>
</dbReference>
<evidence type="ECO:0000313" key="9">
    <source>
        <dbReference type="EMBL" id="OQO06073.1"/>
    </source>
</evidence>
<evidence type="ECO:0000259" key="7">
    <source>
        <dbReference type="Pfam" id="PF07524"/>
    </source>
</evidence>
<reference evidence="10" key="1">
    <citation type="submission" date="2017-03" db="EMBL/GenBank/DDBJ databases">
        <title>Genomes of endolithic fungi from Antarctica.</title>
        <authorList>
            <person name="Coleine C."/>
            <person name="Masonjones S."/>
            <person name="Stajich J.E."/>
        </authorList>
    </citation>
    <scope>NUCLEOTIDE SEQUENCE [LARGE SCALE GENOMIC DNA]</scope>
    <source>
        <strain evidence="10">CCFEE 5527</strain>
    </source>
</reference>
<accession>A0A1V8T3T2</accession>
<feature type="domain" description="Transcription factor TFIID subunit 8 C-terminal" evidence="8">
    <location>
        <begin position="150"/>
        <end position="198"/>
    </location>
</feature>
<comment type="caution">
    <text evidence="9">The sequence shown here is derived from an EMBL/GenBank/DDBJ whole genome shotgun (WGS) entry which is preliminary data.</text>
</comment>
<dbReference type="GO" id="GO:0046982">
    <property type="term" value="F:protein heterodimerization activity"/>
    <property type="evidence" value="ECO:0007669"/>
    <property type="project" value="InterPro"/>
</dbReference>
<comment type="similarity">
    <text evidence="2">Belongs to the TAF8 family.</text>
</comment>
<evidence type="ECO:0000256" key="4">
    <source>
        <dbReference type="ARBA" id="ARBA00023015"/>
    </source>
</evidence>
<dbReference type="InterPro" id="IPR027417">
    <property type="entry name" value="P-loop_NTPase"/>
</dbReference>
<dbReference type="PANTHER" id="PTHR46469">
    <property type="entry name" value="TRANSCRIPTION INITIATION FACTOR TFIID SUBUNIT 8"/>
    <property type="match status" value="1"/>
</dbReference>
<dbReference type="Gene3D" id="1.10.20.10">
    <property type="entry name" value="Histone, subunit A"/>
    <property type="match status" value="1"/>
</dbReference>
<name>A0A1V8T3T2_9PEZI</name>
<dbReference type="PANTHER" id="PTHR46469:SF1">
    <property type="entry name" value="TRANSCRIPTION INITIATION FACTOR TFIID SUBUNIT 8"/>
    <property type="match status" value="1"/>
</dbReference>
<evidence type="ECO:0000259" key="8">
    <source>
        <dbReference type="Pfam" id="PF10406"/>
    </source>
</evidence>
<dbReference type="EMBL" id="NAJO01000017">
    <property type="protein sequence ID" value="OQO06073.1"/>
    <property type="molecule type" value="Genomic_DNA"/>
</dbReference>
<keyword evidence="6" id="KW-0539">Nucleus</keyword>
<dbReference type="Proteomes" id="UP000192596">
    <property type="component" value="Unassembled WGS sequence"/>
</dbReference>
<evidence type="ECO:0000313" key="10">
    <source>
        <dbReference type="Proteomes" id="UP000192596"/>
    </source>
</evidence>
<dbReference type="STRING" id="1507870.A0A1V8T3T2"/>
<dbReference type="GO" id="GO:0005669">
    <property type="term" value="C:transcription factor TFIID complex"/>
    <property type="evidence" value="ECO:0007669"/>
    <property type="project" value="InterPro"/>
</dbReference>
<dbReference type="Gene3D" id="3.40.50.300">
    <property type="entry name" value="P-loop containing nucleotide triphosphate hydrolases"/>
    <property type="match status" value="1"/>
</dbReference>